<evidence type="ECO:0000313" key="1">
    <source>
        <dbReference type="EMBL" id="ULT83318.1"/>
    </source>
</evidence>
<name>A0AAE9CWP6_CAEBR</name>
<dbReference type="Proteomes" id="UP000827892">
    <property type="component" value="Chromosome X"/>
</dbReference>
<protein>
    <submittedName>
        <fullName evidence="1">Uncharacterized protein</fullName>
    </submittedName>
</protein>
<proteinExistence type="predicted"/>
<gene>
    <name evidence="1" type="ORF">L3Y34_012510</name>
</gene>
<dbReference type="AlphaFoldDB" id="A0AAE9CWP6"/>
<dbReference type="EMBL" id="CP090896">
    <property type="protein sequence ID" value="ULT83318.1"/>
    <property type="molecule type" value="Genomic_DNA"/>
</dbReference>
<accession>A0AAE9CWP6</accession>
<sequence length="68" mass="7952">MKRPKLCGTFPPSFSRDMCQVVCNAYHFSELGQFSVNFKLPKNTFAVVIRSRLDVRQVLIRNDVERFN</sequence>
<evidence type="ECO:0000313" key="2">
    <source>
        <dbReference type="Proteomes" id="UP000827892"/>
    </source>
</evidence>
<organism evidence="1 2">
    <name type="scientific">Caenorhabditis briggsae</name>
    <dbReference type="NCBI Taxonomy" id="6238"/>
    <lineage>
        <taxon>Eukaryota</taxon>
        <taxon>Metazoa</taxon>
        <taxon>Ecdysozoa</taxon>
        <taxon>Nematoda</taxon>
        <taxon>Chromadorea</taxon>
        <taxon>Rhabditida</taxon>
        <taxon>Rhabditina</taxon>
        <taxon>Rhabditomorpha</taxon>
        <taxon>Rhabditoidea</taxon>
        <taxon>Rhabditidae</taxon>
        <taxon>Peloderinae</taxon>
        <taxon>Caenorhabditis</taxon>
    </lineage>
</organism>
<reference evidence="1 2" key="1">
    <citation type="submission" date="2022-05" db="EMBL/GenBank/DDBJ databases">
        <title>Chromosome-level reference genomes for two strains of Caenorhabditis briggsae: an improved platform for comparative genomics.</title>
        <authorList>
            <person name="Stevens L."/>
            <person name="Andersen E.C."/>
        </authorList>
    </citation>
    <scope>NUCLEOTIDE SEQUENCE [LARGE SCALE GENOMIC DNA]</scope>
    <source>
        <strain evidence="1">QX1410_ONT</strain>
        <tissue evidence="1">Whole-organism</tissue>
    </source>
</reference>